<evidence type="ECO:0000256" key="2">
    <source>
        <dbReference type="ARBA" id="ARBA00022490"/>
    </source>
</evidence>
<sequence length="98" mass="10840">MNDVACCDIHRVLELTESMHEAASESRWDEMTSLEAERDTVLHAGPMRQAPETVEALKSIMLLDTLITDLVSAARDEAAAAWDAHRRSRQAVAAYSSL</sequence>
<comment type="caution">
    <text evidence="6">The sequence shown here is derived from an EMBL/GenBank/DDBJ whole genome shotgun (WGS) entry which is preliminary data.</text>
</comment>
<keyword evidence="6" id="KW-0969">Cilium</keyword>
<evidence type="ECO:0000313" key="6">
    <source>
        <dbReference type="EMBL" id="NII07642.1"/>
    </source>
</evidence>
<dbReference type="EMBL" id="JAARLZ010000008">
    <property type="protein sequence ID" value="NII07642.1"/>
    <property type="molecule type" value="Genomic_DNA"/>
</dbReference>
<keyword evidence="6" id="KW-0966">Cell projection</keyword>
<dbReference type="Gene3D" id="1.20.58.380">
    <property type="entry name" value="Flagellar protein flit"/>
    <property type="match status" value="1"/>
</dbReference>
<evidence type="ECO:0000256" key="1">
    <source>
        <dbReference type="ARBA" id="ARBA00004514"/>
    </source>
</evidence>
<keyword evidence="3" id="KW-1005">Bacterial flagellum biogenesis</keyword>
<dbReference type="Proteomes" id="UP000490980">
    <property type="component" value="Unassembled WGS sequence"/>
</dbReference>
<gene>
    <name evidence="6" type="ORF">HBF25_14750</name>
</gene>
<organism evidence="6 7">
    <name type="scientific">Luteibacter anthropi</name>
    <dbReference type="NCBI Taxonomy" id="564369"/>
    <lineage>
        <taxon>Bacteria</taxon>
        <taxon>Pseudomonadati</taxon>
        <taxon>Pseudomonadota</taxon>
        <taxon>Gammaproteobacteria</taxon>
        <taxon>Lysobacterales</taxon>
        <taxon>Rhodanobacteraceae</taxon>
        <taxon>Luteibacter</taxon>
    </lineage>
</organism>
<name>A0A7X5ZJ81_9GAMM</name>
<dbReference type="InterPro" id="IPR008622">
    <property type="entry name" value="FliT"/>
</dbReference>
<accession>A0A7X5ZJ81</accession>
<keyword evidence="6" id="KW-0282">Flagellum</keyword>
<evidence type="ECO:0000256" key="3">
    <source>
        <dbReference type="ARBA" id="ARBA00022795"/>
    </source>
</evidence>
<dbReference type="RefSeq" id="WP_166949712.1">
    <property type="nucleotide sequence ID" value="NZ_CP077072.1"/>
</dbReference>
<dbReference type="Pfam" id="PF05400">
    <property type="entry name" value="FliT"/>
    <property type="match status" value="1"/>
</dbReference>
<dbReference type="AlphaFoldDB" id="A0A7X5ZJ81"/>
<keyword evidence="4" id="KW-0143">Chaperone</keyword>
<dbReference type="GO" id="GO:0044781">
    <property type="term" value="P:bacterial-type flagellum organization"/>
    <property type="evidence" value="ECO:0007669"/>
    <property type="project" value="UniProtKB-KW"/>
</dbReference>
<keyword evidence="7" id="KW-1185">Reference proteome</keyword>
<evidence type="ECO:0000256" key="5">
    <source>
        <dbReference type="ARBA" id="ARBA00093797"/>
    </source>
</evidence>
<protein>
    <recommendedName>
        <fullName evidence="5">Flagellar protein FliT</fullName>
    </recommendedName>
</protein>
<evidence type="ECO:0000256" key="4">
    <source>
        <dbReference type="ARBA" id="ARBA00023186"/>
    </source>
</evidence>
<evidence type="ECO:0000313" key="7">
    <source>
        <dbReference type="Proteomes" id="UP000490980"/>
    </source>
</evidence>
<keyword evidence="2" id="KW-0963">Cytoplasm</keyword>
<comment type="subcellular location">
    <subcellularLocation>
        <location evidence="1">Cytoplasm</location>
        <location evidence="1">Cytosol</location>
    </subcellularLocation>
</comment>
<proteinExistence type="predicted"/>
<reference evidence="6 7" key="1">
    <citation type="submission" date="2020-03" db="EMBL/GenBank/DDBJ databases">
        <authorList>
            <person name="Lai Q."/>
        </authorList>
    </citation>
    <scope>NUCLEOTIDE SEQUENCE [LARGE SCALE GENOMIC DNA]</scope>
    <source>
        <strain evidence="6 7">CCUG 25036</strain>
    </source>
</reference>